<evidence type="ECO:0000313" key="2">
    <source>
        <dbReference type="EMBL" id="MEO2218744.1"/>
    </source>
</evidence>
<evidence type="ECO:0000259" key="1">
    <source>
        <dbReference type="Pfam" id="PF06527"/>
    </source>
</evidence>
<keyword evidence="3" id="KW-1185">Reference proteome</keyword>
<comment type="caution">
    <text evidence="2">The sequence shown here is derived from an EMBL/GenBank/DDBJ whole genome shotgun (WGS) entry which is preliminary data.</text>
</comment>
<protein>
    <submittedName>
        <fullName evidence="2">TniQ family protein</fullName>
    </submittedName>
</protein>
<feature type="domain" description="TniQ" evidence="1">
    <location>
        <begin position="13"/>
        <end position="130"/>
    </location>
</feature>
<gene>
    <name evidence="2" type="ORF">ABGV49_16910</name>
</gene>
<dbReference type="RefSeq" id="WP_347371472.1">
    <property type="nucleotide sequence ID" value="NZ_JBDOJC010000001.1"/>
</dbReference>
<accession>A0ABV0FF81</accession>
<dbReference type="EMBL" id="JBDOJC010000001">
    <property type="protein sequence ID" value="MEO2218744.1"/>
    <property type="molecule type" value="Genomic_DNA"/>
</dbReference>
<proteinExistence type="predicted"/>
<reference evidence="2 3" key="1">
    <citation type="submission" date="2024-05" db="EMBL/GenBank/DDBJ databases">
        <authorList>
            <person name="De Oliveira J.P."/>
            <person name="Noriler S.A."/>
            <person name="De Oliveira A.G."/>
            <person name="Sipoli D.S."/>
        </authorList>
    </citation>
    <scope>NUCLEOTIDE SEQUENCE [LARGE SCALE GENOMIC DNA]</scope>
    <source>
        <strain evidence="2 3">LABIM189</strain>
    </source>
</reference>
<evidence type="ECO:0000313" key="3">
    <source>
        <dbReference type="Proteomes" id="UP001455709"/>
    </source>
</evidence>
<dbReference type="Proteomes" id="UP001455709">
    <property type="component" value="Unassembled WGS sequence"/>
</dbReference>
<name>A0ABV0FF81_9NEIS</name>
<organism evidence="2 3">
    <name type="scientific">Chromobacterium vaccinii</name>
    <dbReference type="NCBI Taxonomy" id="1108595"/>
    <lineage>
        <taxon>Bacteria</taxon>
        <taxon>Pseudomonadati</taxon>
        <taxon>Pseudomonadota</taxon>
        <taxon>Betaproteobacteria</taxon>
        <taxon>Neisseriales</taxon>
        <taxon>Chromobacteriaceae</taxon>
        <taxon>Chromobacterium</taxon>
    </lineage>
</organism>
<dbReference type="InterPro" id="IPR009492">
    <property type="entry name" value="TniQ"/>
</dbReference>
<dbReference type="Pfam" id="PF06527">
    <property type="entry name" value="TniQ"/>
    <property type="match status" value="1"/>
</dbReference>
<sequence length="620" mass="70871">MEYETMPFPLLQIRPKPQAGESLLGYCLRLGHANGYPGQTWLPLFVKKHDAAWQNLTRLTGHDQTSLACLTGPAPASLGSHSHHRLGLKVTYWNHHHRRWCPVCLAEHGIWQTEWLLTLQIACPSHRLLLREKCPGCNQLIRWHQGTMFTCSCGTDLRHAATRPGTAAELALAKLIAQAIRPLIGLPDFAVSNIPTPPELDHLHPAQLCDLLWFFGAYASHRPNTRPQKIADHGRIEIIQPYLQLAMQIAQHWPQRFHQLLEEYTLPISGNTASLRVYLREMHQALYRLLIHPELLFVREEFERYVHARWPDKLILQQDLRQAHPIISLAKAAEQLNLSTGAVHKLIENGTIKGCQSSSAKGKAIWMVERSSLDAYARSEHGTLTISEVERMLRITPKRIRLLIESGLLQSLPHDKKRTRWCFQLETINAFLEQLNHGQISPEPDNPELLSVWEITKRWMQGSEPFLAVIRALQDGSLEVVGRTPADHGLRALLVSRQQFMLWHEQYRRSRGFFTVREAAATIQIDINLLYHLIRTGHAHASQQQYGYEKRMLLGLEAKELERLTNDYIWGERLAEKVDKPVHKTAAYLIKKGLRPLCGPTIDDGKEYVFRRADVAASLA</sequence>